<accession>G0QMC1</accession>
<organism evidence="6 7">
    <name type="scientific">Ichthyophthirius multifiliis</name>
    <name type="common">White spot disease agent</name>
    <name type="synonym">Ich</name>
    <dbReference type="NCBI Taxonomy" id="5932"/>
    <lineage>
        <taxon>Eukaryota</taxon>
        <taxon>Sar</taxon>
        <taxon>Alveolata</taxon>
        <taxon>Ciliophora</taxon>
        <taxon>Intramacronucleata</taxon>
        <taxon>Oligohymenophorea</taxon>
        <taxon>Hymenostomatida</taxon>
        <taxon>Ophryoglenina</taxon>
        <taxon>Ichthyophthirius</taxon>
    </lineage>
</organism>
<comment type="similarity">
    <text evidence="1">Belongs to the glycosyl hydrolase 35 family.</text>
</comment>
<evidence type="ECO:0000259" key="5">
    <source>
        <dbReference type="Pfam" id="PF21467"/>
    </source>
</evidence>
<dbReference type="InParanoid" id="G0QMC1"/>
<keyword evidence="7" id="KW-1185">Reference proteome</keyword>
<dbReference type="InterPro" id="IPR001944">
    <property type="entry name" value="Glycoside_Hdrlase_35"/>
</dbReference>
<evidence type="ECO:0000256" key="1">
    <source>
        <dbReference type="ARBA" id="ARBA00009809"/>
    </source>
</evidence>
<dbReference type="OrthoDB" id="422052at2759"/>
<dbReference type="GeneID" id="14909828"/>
<dbReference type="PANTHER" id="PTHR23421">
    <property type="entry name" value="BETA-GALACTOSIDASE RELATED"/>
    <property type="match status" value="1"/>
</dbReference>
<feature type="domain" description="Glycoside hydrolase 35 catalytic" evidence="4">
    <location>
        <begin position="2"/>
        <end position="312"/>
    </location>
</feature>
<dbReference type="InterPro" id="IPR048913">
    <property type="entry name" value="BetaGal_gal-bd"/>
</dbReference>
<dbReference type="EMBL" id="GL983414">
    <property type="protein sequence ID" value="EGR33643.1"/>
    <property type="molecule type" value="Genomic_DNA"/>
</dbReference>
<keyword evidence="2" id="KW-0378">Hydrolase</keyword>
<reference evidence="6 7" key="1">
    <citation type="submission" date="2011-07" db="EMBL/GenBank/DDBJ databases">
        <authorList>
            <person name="Coyne R."/>
            <person name="Brami D."/>
            <person name="Johnson J."/>
            <person name="Hostetler J."/>
            <person name="Hannick L."/>
            <person name="Clark T."/>
            <person name="Cassidy-Hanley D."/>
            <person name="Inman J."/>
        </authorList>
    </citation>
    <scope>NUCLEOTIDE SEQUENCE [LARGE SCALE GENOMIC DNA]</scope>
    <source>
        <strain evidence="6 7">G5</strain>
    </source>
</reference>
<dbReference type="eggNOG" id="KOG0496">
    <property type="taxonomic scope" value="Eukaryota"/>
</dbReference>
<dbReference type="Gene3D" id="2.60.120.260">
    <property type="entry name" value="Galactose-binding domain-like"/>
    <property type="match status" value="2"/>
</dbReference>
<dbReference type="SUPFAM" id="SSF49785">
    <property type="entry name" value="Galactose-binding domain-like"/>
    <property type="match status" value="1"/>
</dbReference>
<dbReference type="InterPro" id="IPR031330">
    <property type="entry name" value="Gly_Hdrlase_35_cat"/>
</dbReference>
<evidence type="ECO:0000313" key="7">
    <source>
        <dbReference type="Proteomes" id="UP000008983"/>
    </source>
</evidence>
<dbReference type="GO" id="GO:0004553">
    <property type="term" value="F:hydrolase activity, hydrolyzing O-glycosyl compounds"/>
    <property type="evidence" value="ECO:0007669"/>
    <property type="project" value="InterPro"/>
</dbReference>
<sequence>MAAGEIHYSRVPSQYWRSRIKTIKALGYINELSLNTLSVYIMWNFHETAPGVFDFLSPDKNLRQFLQIAKEEQMYVIIRPGPYVCAEWDFGGQPYWLLKDETIQLRTTDSKYLNAISQYINKVSQEISDYQITRNGTVLMLQLENEYGSYGSNNTLPLKLQEMWVNTGNIKIPYYSADGGSLIKVGHVPGAAIGLNPGTDKKWYDFAHQLDNNVPVMSSETYSGWLTLWGNDWAGQDTKTTVNVFENIIQNNWSFSMYMVYGGSNFGLNAGASNNGYDSQFIPDITSYDYDAPINEQGYPTEKYMALRRTISRKDNQKSVTFDYKESQYLNITITVIVEAYGHVNYGYNLYDPKGIIGNVYINDQIVQGQVIHQKVPLENTPNFQKNSLNNSEGIETFFQGNFDVQQIGDTYLNMKNWSRGYVWVNGFNLGRYWNIGPQFKLFCPSTILKEKNNTIVVFDLDRNQTSSIIGEKTLK</sequence>
<evidence type="ECO:0000256" key="3">
    <source>
        <dbReference type="ARBA" id="ARBA00023295"/>
    </source>
</evidence>
<evidence type="ECO:0000256" key="2">
    <source>
        <dbReference type="ARBA" id="ARBA00022801"/>
    </source>
</evidence>
<dbReference type="PRINTS" id="PR00742">
    <property type="entry name" value="GLHYDRLASE35"/>
</dbReference>
<evidence type="ECO:0000313" key="6">
    <source>
        <dbReference type="EMBL" id="EGR33643.1"/>
    </source>
</evidence>
<proteinExistence type="inferred from homology"/>
<dbReference type="Pfam" id="PF21467">
    <property type="entry name" value="BetaGal_gal-bd"/>
    <property type="match status" value="1"/>
</dbReference>
<dbReference type="Pfam" id="PF01301">
    <property type="entry name" value="Glyco_hydro_35"/>
    <property type="match status" value="1"/>
</dbReference>
<dbReference type="GO" id="GO:0005975">
    <property type="term" value="P:carbohydrate metabolic process"/>
    <property type="evidence" value="ECO:0007669"/>
    <property type="project" value="InterPro"/>
</dbReference>
<dbReference type="InterPro" id="IPR017853">
    <property type="entry name" value="GH"/>
</dbReference>
<gene>
    <name evidence="6" type="ORF">IMG5_047520</name>
</gene>
<dbReference type="OMA" id="HERQYLH"/>
<dbReference type="AlphaFoldDB" id="G0QMC1"/>
<protein>
    <recommendedName>
        <fullName evidence="8">Beta-galactosidase</fullName>
    </recommendedName>
</protein>
<dbReference type="SUPFAM" id="SSF51445">
    <property type="entry name" value="(Trans)glycosidases"/>
    <property type="match status" value="1"/>
</dbReference>
<dbReference type="RefSeq" id="XP_004037629.1">
    <property type="nucleotide sequence ID" value="XM_004037581.1"/>
</dbReference>
<keyword evidence="3" id="KW-0326">Glycosidase</keyword>
<dbReference type="Proteomes" id="UP000008983">
    <property type="component" value="Unassembled WGS sequence"/>
</dbReference>
<feature type="domain" description="Beta-galactosidase galactose-binding" evidence="5">
    <location>
        <begin position="397"/>
        <end position="454"/>
    </location>
</feature>
<dbReference type="Gene3D" id="3.20.20.80">
    <property type="entry name" value="Glycosidases"/>
    <property type="match status" value="1"/>
</dbReference>
<dbReference type="InterPro" id="IPR008979">
    <property type="entry name" value="Galactose-bd-like_sf"/>
</dbReference>
<name>G0QMC1_ICHMU</name>
<evidence type="ECO:0008006" key="8">
    <source>
        <dbReference type="Google" id="ProtNLM"/>
    </source>
</evidence>
<evidence type="ECO:0000259" key="4">
    <source>
        <dbReference type="Pfam" id="PF01301"/>
    </source>
</evidence>
<dbReference type="STRING" id="857967.G0QMC1"/>